<sequence length="91" mass="10562">MSQVSSQDGVIVAIIDRFEKFRLPRALDIKAKVERGDCLDDSDIAHLKQVMDDAEDIKRFVDKRPDLQPLYMRAIALYQEITQKALENEQR</sequence>
<evidence type="ECO:0000313" key="1">
    <source>
        <dbReference type="EMBL" id="MTW20605.1"/>
    </source>
</evidence>
<protein>
    <submittedName>
        <fullName evidence="1">Uncharacterized protein</fullName>
    </submittedName>
</protein>
<dbReference type="OrthoDB" id="6025396at2"/>
<gene>
    <name evidence="1" type="ORF">GJ668_05780</name>
</gene>
<dbReference type="RefSeq" id="WP_155449199.1">
    <property type="nucleotide sequence ID" value="NZ_WNKT01000008.1"/>
</dbReference>
<evidence type="ECO:0000313" key="2">
    <source>
        <dbReference type="Proteomes" id="UP000434044"/>
    </source>
</evidence>
<dbReference type="EMBL" id="WNKT01000008">
    <property type="protein sequence ID" value="MTW20605.1"/>
    <property type="molecule type" value="Genomic_DNA"/>
</dbReference>
<accession>A0A6N8E8Y8</accession>
<organism evidence="1 2">
    <name type="scientific">Allochromatium palmeri</name>
    <dbReference type="NCBI Taxonomy" id="231048"/>
    <lineage>
        <taxon>Bacteria</taxon>
        <taxon>Pseudomonadati</taxon>
        <taxon>Pseudomonadota</taxon>
        <taxon>Gammaproteobacteria</taxon>
        <taxon>Chromatiales</taxon>
        <taxon>Chromatiaceae</taxon>
        <taxon>Allochromatium</taxon>
    </lineage>
</organism>
<dbReference type="Proteomes" id="UP000434044">
    <property type="component" value="Unassembled WGS sequence"/>
</dbReference>
<proteinExistence type="predicted"/>
<comment type="caution">
    <text evidence="1">The sequence shown here is derived from an EMBL/GenBank/DDBJ whole genome shotgun (WGS) entry which is preliminary data.</text>
</comment>
<keyword evidence="2" id="KW-1185">Reference proteome</keyword>
<name>A0A6N8E8Y8_9GAMM</name>
<dbReference type="AlphaFoldDB" id="A0A6N8E8Y8"/>
<reference evidence="1 2" key="1">
    <citation type="submission" date="2019-11" db="EMBL/GenBank/DDBJ databases">
        <title>Whole-genome sequence of the anaerobic purple sulfur bacterium Allochromatium palmeri DSM 15591.</title>
        <authorList>
            <person name="Kyndt J.A."/>
            <person name="Meyer T.E."/>
        </authorList>
    </citation>
    <scope>NUCLEOTIDE SEQUENCE [LARGE SCALE GENOMIC DNA]</scope>
    <source>
        <strain evidence="1 2">DSM 15591</strain>
    </source>
</reference>